<organism evidence="6 7">
    <name type="scientific">Geobacter metallireducens (strain ATCC 53774 / DSM 7210 / GS-15)</name>
    <dbReference type="NCBI Taxonomy" id="269799"/>
    <lineage>
        <taxon>Bacteria</taxon>
        <taxon>Pseudomonadati</taxon>
        <taxon>Thermodesulfobacteriota</taxon>
        <taxon>Desulfuromonadia</taxon>
        <taxon>Geobacterales</taxon>
        <taxon>Geobacteraceae</taxon>
        <taxon>Geobacter</taxon>
    </lineage>
</organism>
<dbReference type="Pfam" id="PF00027">
    <property type="entry name" value="cNMP_binding"/>
    <property type="match status" value="1"/>
</dbReference>
<dbReference type="Pfam" id="PF13545">
    <property type="entry name" value="HTH_Crp_2"/>
    <property type="match status" value="1"/>
</dbReference>
<evidence type="ECO:0000259" key="4">
    <source>
        <dbReference type="PROSITE" id="PS50042"/>
    </source>
</evidence>
<feature type="domain" description="HTH crp-type" evidence="5">
    <location>
        <begin position="157"/>
        <end position="230"/>
    </location>
</feature>
<proteinExistence type="predicted"/>
<evidence type="ECO:0000313" key="6">
    <source>
        <dbReference type="EMBL" id="ABB30992.1"/>
    </source>
</evidence>
<keyword evidence="1" id="KW-0805">Transcription regulation</keyword>
<evidence type="ECO:0000259" key="5">
    <source>
        <dbReference type="PROSITE" id="PS51063"/>
    </source>
</evidence>
<evidence type="ECO:0000256" key="2">
    <source>
        <dbReference type="ARBA" id="ARBA00023125"/>
    </source>
</evidence>
<evidence type="ECO:0000313" key="7">
    <source>
        <dbReference type="Proteomes" id="UP000007073"/>
    </source>
</evidence>
<dbReference type="InterPro" id="IPR018490">
    <property type="entry name" value="cNMP-bd_dom_sf"/>
</dbReference>
<dbReference type="SUPFAM" id="SSF46785">
    <property type="entry name" value="Winged helix' DNA-binding domain"/>
    <property type="match status" value="1"/>
</dbReference>
<dbReference type="InterPro" id="IPR012318">
    <property type="entry name" value="HTH_CRP"/>
</dbReference>
<gene>
    <name evidence="6" type="primary">fnr-2</name>
    <name evidence="6" type="ordered locus">Gmet_0750</name>
</gene>
<reference evidence="6 7" key="2">
    <citation type="journal article" date="2009" name="BMC Microbiol.">
        <title>The genome sequence of Geobacter metallireducens: features of metabolism, physiology and regulation common and dissimilar to Geobacter sulfurreducens.</title>
        <authorList>
            <person name="Aklujkar M."/>
            <person name="Krushkal J."/>
            <person name="DiBartolo G."/>
            <person name="Lapidus A."/>
            <person name="Land M.L."/>
            <person name="Lovley D.R."/>
        </authorList>
    </citation>
    <scope>NUCLEOTIDE SEQUENCE [LARGE SCALE GENOMIC DNA]</scope>
    <source>
        <strain evidence="7">ATCC 53774 / DSM 7210 / GS-15</strain>
    </source>
</reference>
<keyword evidence="3" id="KW-0804">Transcription</keyword>
<dbReference type="InterPro" id="IPR036390">
    <property type="entry name" value="WH_DNA-bd_sf"/>
</dbReference>
<reference evidence="6 7" key="1">
    <citation type="submission" date="2005-10" db="EMBL/GenBank/DDBJ databases">
        <title>Complete sequence of Geobacter metallireducens GS-15.</title>
        <authorList>
            <consortium name="US DOE Joint Genome Institute"/>
            <person name="Copeland A."/>
            <person name="Lucas S."/>
            <person name="Lapidus A."/>
            <person name="Barry K."/>
            <person name="Detter J.C."/>
            <person name="Glavina T."/>
            <person name="Hammon N."/>
            <person name="Israni S."/>
            <person name="Pitluck S."/>
            <person name="Di Bartolo G."/>
            <person name="Chain P."/>
            <person name="Schmutz J."/>
            <person name="Larimer F."/>
            <person name="Land M."/>
            <person name="Kyrpides N."/>
            <person name="Ivanova N."/>
            <person name="Richardson P."/>
        </authorList>
    </citation>
    <scope>NUCLEOTIDE SEQUENCE [LARGE SCALE GENOMIC DNA]</scope>
    <source>
        <strain evidence="7">ATCC 53774 / DSM 7210 / GS-15</strain>
    </source>
</reference>
<dbReference type="GO" id="GO:0003677">
    <property type="term" value="F:DNA binding"/>
    <property type="evidence" value="ECO:0007669"/>
    <property type="project" value="UniProtKB-KW"/>
</dbReference>
<keyword evidence="7" id="KW-1185">Reference proteome</keyword>
<dbReference type="PANTHER" id="PTHR24567:SF68">
    <property type="entry name" value="DNA-BINDING TRANSCRIPTIONAL DUAL REGULATOR CRP"/>
    <property type="match status" value="1"/>
</dbReference>
<dbReference type="SUPFAM" id="SSF51206">
    <property type="entry name" value="cAMP-binding domain-like"/>
    <property type="match status" value="1"/>
</dbReference>
<dbReference type="CDD" id="cd00038">
    <property type="entry name" value="CAP_ED"/>
    <property type="match status" value="1"/>
</dbReference>
<sequence length="238" mass="26544">MNSKNPRTTIPAPLQSILSAIPLFAPLPPDDINTLSKLIEIQVFPKNRTILHEADTANYMYLVLAGKVRVVQHSNDGTEQVLAIHRKGAFFGEMALLDGRTSPATLIAHEDATVGLIARTAFENQILTNDRMLRQIISVLCSRLRESWFLMKLSRFSSAEQKVRGVLKYLGTQYGVDDSRGKILSIKLTHRTVAGYASVSRETASRILGRFSRAGEIELLASRRMLLKPTLFLNPPFL</sequence>
<dbReference type="eggNOG" id="COG0664">
    <property type="taxonomic scope" value="Bacteria"/>
</dbReference>
<feature type="domain" description="Cyclic nucleotide-binding" evidence="4">
    <location>
        <begin position="23"/>
        <end position="143"/>
    </location>
</feature>
<dbReference type="InterPro" id="IPR000595">
    <property type="entry name" value="cNMP-bd_dom"/>
</dbReference>
<dbReference type="InterPro" id="IPR014710">
    <property type="entry name" value="RmlC-like_jellyroll"/>
</dbReference>
<evidence type="ECO:0000256" key="3">
    <source>
        <dbReference type="ARBA" id="ARBA00023163"/>
    </source>
</evidence>
<dbReference type="GO" id="GO:0005829">
    <property type="term" value="C:cytosol"/>
    <property type="evidence" value="ECO:0007669"/>
    <property type="project" value="TreeGrafter"/>
</dbReference>
<protein>
    <submittedName>
        <fullName evidence="6">Transcriptional regulator, Crp/Fnr family</fullName>
    </submittedName>
</protein>
<dbReference type="KEGG" id="gme:Gmet_0750"/>
<dbReference type="Gene3D" id="1.10.10.10">
    <property type="entry name" value="Winged helix-like DNA-binding domain superfamily/Winged helix DNA-binding domain"/>
    <property type="match status" value="1"/>
</dbReference>
<dbReference type="GO" id="GO:0003700">
    <property type="term" value="F:DNA-binding transcription factor activity"/>
    <property type="evidence" value="ECO:0007669"/>
    <property type="project" value="TreeGrafter"/>
</dbReference>
<dbReference type="InterPro" id="IPR036388">
    <property type="entry name" value="WH-like_DNA-bd_sf"/>
</dbReference>
<dbReference type="EMBL" id="CP000148">
    <property type="protein sequence ID" value="ABB30992.1"/>
    <property type="molecule type" value="Genomic_DNA"/>
</dbReference>
<dbReference type="PROSITE" id="PS51063">
    <property type="entry name" value="HTH_CRP_2"/>
    <property type="match status" value="1"/>
</dbReference>
<dbReference type="Proteomes" id="UP000007073">
    <property type="component" value="Chromosome"/>
</dbReference>
<dbReference type="SMART" id="SM00100">
    <property type="entry name" value="cNMP"/>
    <property type="match status" value="1"/>
</dbReference>
<dbReference type="PROSITE" id="PS50042">
    <property type="entry name" value="CNMP_BINDING_3"/>
    <property type="match status" value="1"/>
</dbReference>
<dbReference type="SMART" id="SM00419">
    <property type="entry name" value="HTH_CRP"/>
    <property type="match status" value="1"/>
</dbReference>
<keyword evidence="2" id="KW-0238">DNA-binding</keyword>
<dbReference type="PANTHER" id="PTHR24567">
    <property type="entry name" value="CRP FAMILY TRANSCRIPTIONAL REGULATORY PROTEIN"/>
    <property type="match status" value="1"/>
</dbReference>
<dbReference type="DNASU" id="3739888"/>
<dbReference type="Gene3D" id="2.60.120.10">
    <property type="entry name" value="Jelly Rolls"/>
    <property type="match status" value="1"/>
</dbReference>
<dbReference type="AlphaFoldDB" id="Q39XN2"/>
<dbReference type="STRING" id="269799.Gmet_0750"/>
<dbReference type="RefSeq" id="WP_004514798.1">
    <property type="nucleotide sequence ID" value="NC_007517.1"/>
</dbReference>
<accession>Q39XN2</accession>
<name>Q39XN2_GEOMG</name>
<dbReference type="HOGENOM" id="CLU_075053_3_5_7"/>
<evidence type="ECO:0000256" key="1">
    <source>
        <dbReference type="ARBA" id="ARBA00023015"/>
    </source>
</evidence>
<dbReference type="InterPro" id="IPR050397">
    <property type="entry name" value="Env_Response_Regulators"/>
</dbReference>